<dbReference type="Proteomes" id="UP000672602">
    <property type="component" value="Unassembled WGS sequence"/>
</dbReference>
<evidence type="ECO:0000256" key="1">
    <source>
        <dbReference type="ARBA" id="ARBA00010282"/>
    </source>
</evidence>
<comment type="similarity">
    <text evidence="1">Belongs to the SufE family.</text>
</comment>
<dbReference type="PANTHER" id="PTHR43597:SF5">
    <property type="entry name" value="SUFE-LIKE PROTEIN 2, CHLOROPLASTIC"/>
    <property type="match status" value="1"/>
</dbReference>
<dbReference type="RefSeq" id="WP_210682432.1">
    <property type="nucleotide sequence ID" value="NZ_JAGMWN010000005.1"/>
</dbReference>
<evidence type="ECO:0000313" key="3">
    <source>
        <dbReference type="EMBL" id="MBP5857859.1"/>
    </source>
</evidence>
<proteinExistence type="inferred from homology"/>
<feature type="domain" description="Fe-S metabolism associated" evidence="2">
    <location>
        <begin position="9"/>
        <end position="133"/>
    </location>
</feature>
<reference evidence="3" key="1">
    <citation type="submission" date="2021-04" db="EMBL/GenBank/DDBJ databases">
        <authorList>
            <person name="Zhang D.-C."/>
        </authorList>
    </citation>
    <scope>NUCLEOTIDE SEQUENCE</scope>
    <source>
        <strain evidence="3">CGMCC 1.15697</strain>
    </source>
</reference>
<comment type="caution">
    <text evidence="3">The sequence shown here is derived from an EMBL/GenBank/DDBJ whole genome shotgun (WGS) entry which is preliminary data.</text>
</comment>
<sequence>MTMTVDELVENFSLLDDWEDRYAYVIDLGKKLESMPEAEKTEDTKVRGCMSQVWLVHEPVERDGETRLHFRADSDAFIVKGLIAVLLELYNDRRPAEILETDAVDTLGRLGLSNHLSPNRRNGFVAMVERIKAIAADHA</sequence>
<accession>A0A8J7S6T7</accession>
<dbReference type="PANTHER" id="PTHR43597">
    <property type="entry name" value="SULFUR ACCEPTOR PROTEIN CSDE"/>
    <property type="match status" value="1"/>
</dbReference>
<evidence type="ECO:0000313" key="4">
    <source>
        <dbReference type="Proteomes" id="UP000672602"/>
    </source>
</evidence>
<keyword evidence="4" id="KW-1185">Reference proteome</keyword>
<gene>
    <name evidence="3" type="ORF">KAJ83_12640</name>
</gene>
<organism evidence="3 4">
    <name type="scientific">Marivibrio halodurans</name>
    <dbReference type="NCBI Taxonomy" id="2039722"/>
    <lineage>
        <taxon>Bacteria</taxon>
        <taxon>Pseudomonadati</taxon>
        <taxon>Pseudomonadota</taxon>
        <taxon>Alphaproteobacteria</taxon>
        <taxon>Rhodospirillales</taxon>
        <taxon>Rhodospirillaceae</taxon>
        <taxon>Marivibrio</taxon>
    </lineage>
</organism>
<dbReference type="EMBL" id="JAGMWN010000005">
    <property type="protein sequence ID" value="MBP5857859.1"/>
    <property type="molecule type" value="Genomic_DNA"/>
</dbReference>
<dbReference type="SUPFAM" id="SSF82649">
    <property type="entry name" value="SufE/NifU"/>
    <property type="match status" value="1"/>
</dbReference>
<evidence type="ECO:0000259" key="2">
    <source>
        <dbReference type="Pfam" id="PF02657"/>
    </source>
</evidence>
<name>A0A8J7S6T7_9PROT</name>
<dbReference type="InterPro" id="IPR003808">
    <property type="entry name" value="Fe-S_metab-assoc_dom"/>
</dbReference>
<dbReference type="AlphaFoldDB" id="A0A8J7S6T7"/>
<protein>
    <submittedName>
        <fullName evidence="3">SufE family protein</fullName>
    </submittedName>
</protein>
<dbReference type="Pfam" id="PF02657">
    <property type="entry name" value="SufE"/>
    <property type="match status" value="1"/>
</dbReference>
<dbReference type="Gene3D" id="3.90.1010.10">
    <property type="match status" value="1"/>
</dbReference>